<dbReference type="OrthoDB" id="6077588at2"/>
<feature type="chain" id="PRO_5025064203" description="Conjugal transfer protein TraF" evidence="1">
    <location>
        <begin position="22"/>
        <end position="404"/>
    </location>
</feature>
<keyword evidence="3" id="KW-1185">Reference proteome</keyword>
<reference evidence="2 3" key="1">
    <citation type="submission" date="2019-10" db="EMBL/GenBank/DDBJ databases">
        <title>Complete genome sequence of Vibrio sp. strain THAF100, isolated from non-filtered water from the water column of tank 6 of a marine aquarium containing stony-coral fragments. Water maintained at 26 degree C.</title>
        <authorList>
            <person name="Ruckert C."/>
            <person name="Franco A."/>
            <person name="Kalinowski J."/>
            <person name="Glaeser S."/>
        </authorList>
    </citation>
    <scope>NUCLEOTIDE SEQUENCE [LARGE SCALE GENOMIC DNA]</scope>
    <source>
        <strain evidence="2 3">THAF100</strain>
        <plasmid evidence="3">pthaf100_a</plasmid>
    </source>
</reference>
<evidence type="ECO:0008006" key="4">
    <source>
        <dbReference type="Google" id="ProtNLM"/>
    </source>
</evidence>
<sequence precursor="true">MKKSIKILVLPIAFLSAHSYAATYAVEARGDSMGGTGVVSSNFLTAPFYNPAITAIYRRNDDAGMIIPSIGLNYNDEHEMVDGLDQAAKIIDGAISSNSISSADAAELQTTLNGLENDIAKLELGGVVALAIPNSWVAANLFGKAYTEAFAQTDIYTGANTGNTDLNTAVNAELSAVNAVAIGVAEVGVSLAKYQTFLGQHISFGISPKIQRIYTYVYTANLNNYDIKDVRDNGTGDTMFNMDAGFLWFRGPLRFGVSAMNIVSRDITTQELAAQTLQSDIFPGEERTIPAVSYSYKIRPQYTVGLGLVGDYSAFSVDYDINEDERYTNFKDNTQYVRVGGEIDIMRQLKLRAGWRRNLAYDNLDDTFTAGIGLSPLNLFQMDIGASYTNENSMGAYINFLASY</sequence>
<accession>A0A5P9CPA6</accession>
<geneLocation type="plasmid" evidence="3">
    <name>pthaf100_a</name>
</geneLocation>
<evidence type="ECO:0000313" key="2">
    <source>
        <dbReference type="EMBL" id="QFT27801.1"/>
    </source>
</evidence>
<dbReference type="Pfam" id="PF13729">
    <property type="entry name" value="TraF_2"/>
    <property type="match status" value="1"/>
</dbReference>
<feature type="signal peptide" evidence="1">
    <location>
        <begin position="1"/>
        <end position="21"/>
    </location>
</feature>
<name>A0A5P9CPA6_9VIBR</name>
<dbReference type="AlphaFoldDB" id="A0A5P9CPA6"/>
<dbReference type="EMBL" id="CP045351">
    <property type="protein sequence ID" value="QFT27801.1"/>
    <property type="molecule type" value="Genomic_DNA"/>
</dbReference>
<evidence type="ECO:0000256" key="1">
    <source>
        <dbReference type="SAM" id="SignalP"/>
    </source>
</evidence>
<proteinExistence type="predicted"/>
<evidence type="ECO:0000313" key="3">
    <source>
        <dbReference type="Proteomes" id="UP000326936"/>
    </source>
</evidence>
<dbReference type="KEGG" id="vaq:FIV01_15540"/>
<dbReference type="Gene3D" id="2.40.160.60">
    <property type="entry name" value="Outer membrane protein transport protein (OMPP1/FadL/TodX)"/>
    <property type="match status" value="1"/>
</dbReference>
<gene>
    <name evidence="2" type="ORF">FIV01_15540</name>
</gene>
<keyword evidence="1" id="KW-0732">Signal</keyword>
<dbReference type="RefSeq" id="WP_152431885.1">
    <property type="nucleotide sequence ID" value="NZ_CBCSDK010000010.1"/>
</dbReference>
<protein>
    <recommendedName>
        <fullName evidence="4">Conjugal transfer protein TraF</fullName>
    </recommendedName>
</protein>
<dbReference type="InterPro" id="IPR032811">
    <property type="entry name" value="Put_conjugal_transfer"/>
</dbReference>
<organism evidence="2 3">
    <name type="scientific">Vibrio aquimaris</name>
    <dbReference type="NCBI Taxonomy" id="2587862"/>
    <lineage>
        <taxon>Bacteria</taxon>
        <taxon>Pseudomonadati</taxon>
        <taxon>Pseudomonadota</taxon>
        <taxon>Gammaproteobacteria</taxon>
        <taxon>Vibrionales</taxon>
        <taxon>Vibrionaceae</taxon>
        <taxon>Vibrio</taxon>
    </lineage>
</organism>
<dbReference type="Proteomes" id="UP000326936">
    <property type="component" value="Plasmid pTHAF100_a"/>
</dbReference>
<keyword evidence="2" id="KW-0614">Plasmid</keyword>